<evidence type="ECO:0000256" key="1">
    <source>
        <dbReference type="ARBA" id="ARBA00000085"/>
    </source>
</evidence>
<proteinExistence type="predicted"/>
<dbReference type="Gene3D" id="1.20.5.1930">
    <property type="match status" value="1"/>
</dbReference>
<dbReference type="GO" id="GO:0016020">
    <property type="term" value="C:membrane"/>
    <property type="evidence" value="ECO:0007669"/>
    <property type="project" value="InterPro"/>
</dbReference>
<reference evidence="11 12" key="1">
    <citation type="submission" date="2019-11" db="EMBL/GenBank/DDBJ databases">
        <authorList>
            <person name="Criscuolo A."/>
        </authorList>
    </citation>
    <scope>NUCLEOTIDE SEQUENCE [LARGE SCALE GENOMIC DNA]</scope>
    <source>
        <strain evidence="11">CIP111667</strain>
    </source>
</reference>
<dbReference type="InterPro" id="IPR050482">
    <property type="entry name" value="Sensor_HK_TwoCompSys"/>
</dbReference>
<keyword evidence="12" id="KW-1185">Reference proteome</keyword>
<dbReference type="CDD" id="cd16917">
    <property type="entry name" value="HATPase_UhpB-NarQ-NarX-like"/>
    <property type="match status" value="1"/>
</dbReference>
<evidence type="ECO:0000259" key="10">
    <source>
        <dbReference type="Pfam" id="PF07730"/>
    </source>
</evidence>
<evidence type="ECO:0000256" key="5">
    <source>
        <dbReference type="ARBA" id="ARBA00022741"/>
    </source>
</evidence>
<dbReference type="InterPro" id="IPR036890">
    <property type="entry name" value="HATPase_C_sf"/>
</dbReference>
<protein>
    <recommendedName>
        <fullName evidence="2">histidine kinase</fullName>
        <ecNumber evidence="2">2.7.13.3</ecNumber>
    </recommendedName>
</protein>
<dbReference type="AlphaFoldDB" id="A0A7M4DF45"/>
<feature type="transmembrane region" description="Helical" evidence="9">
    <location>
        <begin position="150"/>
        <end position="172"/>
    </location>
</feature>
<keyword evidence="9" id="KW-0812">Transmembrane</keyword>
<dbReference type="SUPFAM" id="SSF55874">
    <property type="entry name" value="ATPase domain of HSP90 chaperone/DNA topoisomerase II/histidine kinase"/>
    <property type="match status" value="1"/>
</dbReference>
<dbReference type="EC" id="2.7.13.3" evidence="2"/>
<keyword evidence="4" id="KW-0808">Transferase</keyword>
<dbReference type="Gene3D" id="3.30.565.10">
    <property type="entry name" value="Histidine kinase-like ATPase, C-terminal domain"/>
    <property type="match status" value="1"/>
</dbReference>
<feature type="transmembrane region" description="Helical" evidence="9">
    <location>
        <begin position="101"/>
        <end position="130"/>
    </location>
</feature>
<keyword evidence="5" id="KW-0547">Nucleotide-binding</keyword>
<sequence length="430" mass="44870">MGHVRLLAETTARRAVFCVIGGLMFGAYAVLVTGFMQMLGDPSLPPVIIWILVAVAAVIALSPPVLLGVRTLEIQAVRAFLDVDVPLPVGPVSNEARWRGALWYTAHLLVGAAATMVLLSAVPVGIVLILRTSADGLVMGQLLGIFADVPWPFAIVIGVLMLAATGAAYYLGGAVLRILAPRLLGPSAAERIATLELEARTLAERNRLARDLHDSVGHALTITTLQAAAAARALDRDPVGGTEVARTALAAIEETGRAAVADLDRVLGLLRTDADDVPDRAPVPTLAGAAELVERARLTGRDVHLELPQALDGIPLVVGREAYAVIREGLTNALRHGADPVTIAVTRPGEAVRVEITNRVASTAPDPGDRAGGRGLAGLREGLTLVGGTLRAGPAPPRPDRTGDEVAAHGTWRLIAALPLTDPPLEHADD</sequence>
<evidence type="ECO:0000256" key="6">
    <source>
        <dbReference type="ARBA" id="ARBA00022777"/>
    </source>
</evidence>
<evidence type="ECO:0000256" key="9">
    <source>
        <dbReference type="SAM" id="Phobius"/>
    </source>
</evidence>
<evidence type="ECO:0000256" key="7">
    <source>
        <dbReference type="ARBA" id="ARBA00022840"/>
    </source>
</evidence>
<comment type="catalytic activity">
    <reaction evidence="1">
        <text>ATP + protein L-histidine = ADP + protein N-phospho-L-histidine.</text>
        <dbReference type="EC" id="2.7.13.3"/>
    </reaction>
</comment>
<evidence type="ECO:0000256" key="3">
    <source>
        <dbReference type="ARBA" id="ARBA00022553"/>
    </source>
</evidence>
<comment type="caution">
    <text evidence="11">The sequence shown here is derived from an EMBL/GenBank/DDBJ whole genome shotgun (WGS) entry which is preliminary data.</text>
</comment>
<dbReference type="GO" id="GO:0005524">
    <property type="term" value="F:ATP binding"/>
    <property type="evidence" value="ECO:0007669"/>
    <property type="project" value="UniProtKB-KW"/>
</dbReference>
<dbReference type="PANTHER" id="PTHR24421">
    <property type="entry name" value="NITRATE/NITRITE SENSOR PROTEIN NARX-RELATED"/>
    <property type="match status" value="1"/>
</dbReference>
<dbReference type="GO" id="GO:0000155">
    <property type="term" value="F:phosphorelay sensor kinase activity"/>
    <property type="evidence" value="ECO:0007669"/>
    <property type="project" value="InterPro"/>
</dbReference>
<feature type="transmembrane region" description="Helical" evidence="9">
    <location>
        <begin position="15"/>
        <end position="35"/>
    </location>
</feature>
<dbReference type="GO" id="GO:0046983">
    <property type="term" value="F:protein dimerization activity"/>
    <property type="evidence" value="ECO:0007669"/>
    <property type="project" value="InterPro"/>
</dbReference>
<keyword evidence="9" id="KW-1133">Transmembrane helix</keyword>
<keyword evidence="7" id="KW-0067">ATP-binding</keyword>
<feature type="transmembrane region" description="Helical" evidence="9">
    <location>
        <begin position="47"/>
        <end position="69"/>
    </location>
</feature>
<feature type="domain" description="Signal transduction histidine kinase subgroup 3 dimerisation and phosphoacceptor" evidence="10">
    <location>
        <begin position="204"/>
        <end position="274"/>
    </location>
</feature>
<keyword evidence="3" id="KW-0597">Phosphoprotein</keyword>
<evidence type="ECO:0000313" key="11">
    <source>
        <dbReference type="EMBL" id="VZO35538.1"/>
    </source>
</evidence>
<evidence type="ECO:0000313" key="12">
    <source>
        <dbReference type="Proteomes" id="UP000419743"/>
    </source>
</evidence>
<dbReference type="InterPro" id="IPR011712">
    <property type="entry name" value="Sig_transdc_His_kin_sub3_dim/P"/>
</dbReference>
<evidence type="ECO:0000256" key="2">
    <source>
        <dbReference type="ARBA" id="ARBA00012438"/>
    </source>
</evidence>
<dbReference type="EMBL" id="CACRYJ010000013">
    <property type="protein sequence ID" value="VZO35538.1"/>
    <property type="molecule type" value="Genomic_DNA"/>
</dbReference>
<evidence type="ECO:0000256" key="4">
    <source>
        <dbReference type="ARBA" id="ARBA00022679"/>
    </source>
</evidence>
<evidence type="ECO:0000256" key="8">
    <source>
        <dbReference type="ARBA" id="ARBA00023012"/>
    </source>
</evidence>
<dbReference type="Pfam" id="PF07730">
    <property type="entry name" value="HisKA_3"/>
    <property type="match status" value="1"/>
</dbReference>
<keyword evidence="8" id="KW-0902">Two-component regulatory system</keyword>
<keyword evidence="9" id="KW-0472">Membrane</keyword>
<organism evidence="11 12">
    <name type="scientific">Occultella aeris</name>
    <dbReference type="NCBI Taxonomy" id="2761496"/>
    <lineage>
        <taxon>Bacteria</taxon>
        <taxon>Bacillati</taxon>
        <taxon>Actinomycetota</taxon>
        <taxon>Actinomycetes</taxon>
        <taxon>Micrococcales</taxon>
        <taxon>Ruaniaceae</taxon>
        <taxon>Occultella</taxon>
    </lineage>
</organism>
<dbReference type="Proteomes" id="UP000419743">
    <property type="component" value="Unassembled WGS sequence"/>
</dbReference>
<accession>A0A7M4DF45</accession>
<dbReference type="PANTHER" id="PTHR24421:SF10">
    <property type="entry name" value="NITRATE_NITRITE SENSOR PROTEIN NARQ"/>
    <property type="match status" value="1"/>
</dbReference>
<keyword evidence="6 11" id="KW-0418">Kinase</keyword>
<dbReference type="RefSeq" id="WP_156739395.1">
    <property type="nucleotide sequence ID" value="NZ_CACRYJ010000013.1"/>
</dbReference>
<name>A0A7M4DF45_9MICO</name>
<gene>
    <name evidence="11" type="ORF">HALOF300_00736</name>
</gene>